<reference evidence="5 6" key="1">
    <citation type="submission" date="2014-11" db="EMBL/GenBank/DDBJ databases">
        <authorList>
            <person name="Zhu J."/>
            <person name="Qi W."/>
            <person name="Song R."/>
        </authorList>
    </citation>
    <scope>NUCLEOTIDE SEQUENCE [LARGE SCALE GENOMIC DNA]</scope>
</reference>
<evidence type="ECO:0000256" key="2">
    <source>
        <dbReference type="ARBA" id="ARBA00023295"/>
    </source>
</evidence>
<feature type="compositionally biased region" description="Pro residues" evidence="3">
    <location>
        <begin position="505"/>
        <end position="518"/>
    </location>
</feature>
<feature type="compositionally biased region" description="Pro residues" evidence="3">
    <location>
        <begin position="535"/>
        <end position="557"/>
    </location>
</feature>
<dbReference type="InParanoid" id="A0A0G4F618"/>
<evidence type="ECO:0000256" key="3">
    <source>
        <dbReference type="SAM" id="MobiDB-lite"/>
    </source>
</evidence>
<evidence type="ECO:0000313" key="6">
    <source>
        <dbReference type="Proteomes" id="UP000041254"/>
    </source>
</evidence>
<dbReference type="Gene3D" id="3.90.400.10">
    <property type="entry name" value="Oligo-1,6-glucosidase, Domain 2"/>
    <property type="match status" value="2"/>
</dbReference>
<dbReference type="InterPro" id="IPR017853">
    <property type="entry name" value="GH"/>
</dbReference>
<proteinExistence type="predicted"/>
<dbReference type="InterPro" id="IPR006047">
    <property type="entry name" value="GH13_cat_dom"/>
</dbReference>
<sequence length="1036" mass="116075">MAHRQSPVAWAEEAVFYHIYPLGLLDAPLRNDHKSEPVERLLKLIDPQEGWLAHLQELGVTAVYFGPLFESTTHGYDTVDYGVVDRRLGTNDTLRRVVREFKRHHIRVVFDGVFNHVGEKFFAMQDILEKRESSQYKTWIDGLKFGPHGKIDYNCWGGFKFLPKLNLKEPAVAKHLLDKVRYWIEHFELDGLRLDAADCVDLAFLRTLREHCYALKRSFWLMGEIIHGDYNRWANAYTLHSVTNYEVYKGLWSSCNDKNMFELGHSMQRQFQTEAGKYYGLYLYNFADNHDVNRVISTLKNRVHVFPLHILLFTIPGIPSIYYGSEFGIVGKKAEGSSDVDGPLRPAFSLPAAKKGLSTTAYPSLAHLIKKLSAIREAFPALKRGDYCEVVLRNEYYALGRKLGDQVVVVVVNVDDKDATVTIPQHVFGASSRRVMDVLNNSEVFEAAGHGHGQHHGHGGITVTVQPAWGRILAPLEQVPLDGDASPTDNSLTASFHTMTVTPPEYTPPPAAAPPSQPPTRATKPQQQQQQQAQVPPPMPAPPQPQVAPAPPPPRQPHAPDVPAWARDGFFYHIYPLGFCGAPHNNDLTAAPEERLLKVIDPEKDGGTSWLDHLASLGVTALYIGPLFESSFHGYDTADYGKVDRRLGTAATLKKVVKACHAKGIKVVVDGVFNHVGRDFFAMKDIIEKKDKSAYVKWISGVKFGKAGEVEYDCWHGYKELPKLNLGEREVVDHLLGKVGEWIDEYEIDGLRLDVAFCLTKEFLTELSTVCKGKKTDFFLLSEVIHDNYNDFACQGRTDSVTNYETWKGFWSSCNDRNLFEIAHSLQRQYDQQHGLFKDLVLYNFLDNHDVNRIASHLRDPAHLYPLHLLLFTMPGIPSIYYGSEFGVQGKKGVGSPPGYDDAPLRPALTMAECVGGKPPRFHPDLVPVIQKVAKIRSESAALKQGSYHTVHIASEVFAFARVHESEMVVVAINISGFEKTIPLQLSKVAGLTSIPMGPQSKLVDVLNNGDSFGLLDAEEEVTIYPTWGRILKLTL</sequence>
<accession>A0A0G4F618</accession>
<dbReference type="SUPFAM" id="SSF51011">
    <property type="entry name" value="Glycosyl hydrolase domain"/>
    <property type="match status" value="2"/>
</dbReference>
<protein>
    <recommendedName>
        <fullName evidence="4">Glycosyl hydrolase family 13 catalytic domain-containing protein</fullName>
    </recommendedName>
</protein>
<feature type="domain" description="Glycosyl hydrolase family 13 catalytic" evidence="4">
    <location>
        <begin position="48"/>
        <end position="376"/>
    </location>
</feature>
<dbReference type="GO" id="GO:0005975">
    <property type="term" value="P:carbohydrate metabolic process"/>
    <property type="evidence" value="ECO:0007669"/>
    <property type="project" value="InterPro"/>
</dbReference>
<dbReference type="InterPro" id="IPR013780">
    <property type="entry name" value="Glyco_hydro_b"/>
</dbReference>
<dbReference type="PANTHER" id="PTHR10357:SF210">
    <property type="entry name" value="MALTODEXTRIN GLUCOSIDASE"/>
    <property type="match status" value="1"/>
</dbReference>
<organism evidence="5 6">
    <name type="scientific">Vitrella brassicaformis (strain CCMP3155)</name>
    <dbReference type="NCBI Taxonomy" id="1169540"/>
    <lineage>
        <taxon>Eukaryota</taxon>
        <taxon>Sar</taxon>
        <taxon>Alveolata</taxon>
        <taxon>Colpodellida</taxon>
        <taxon>Vitrellaceae</taxon>
        <taxon>Vitrella</taxon>
    </lineage>
</organism>
<dbReference type="Gene3D" id="2.60.40.1180">
    <property type="entry name" value="Golgi alpha-mannosidase II"/>
    <property type="match status" value="2"/>
</dbReference>
<dbReference type="Pfam" id="PF00128">
    <property type="entry name" value="Alpha-amylase"/>
    <property type="match status" value="2"/>
</dbReference>
<feature type="domain" description="Glycosyl hydrolase family 13 catalytic" evidence="4">
    <location>
        <begin position="573"/>
        <end position="937"/>
    </location>
</feature>
<dbReference type="STRING" id="1169540.A0A0G4F618"/>
<dbReference type="AlphaFoldDB" id="A0A0G4F618"/>
<dbReference type="Proteomes" id="UP000041254">
    <property type="component" value="Unassembled WGS sequence"/>
</dbReference>
<feature type="compositionally biased region" description="Low complexity" evidence="3">
    <location>
        <begin position="519"/>
        <end position="534"/>
    </location>
</feature>
<dbReference type="InterPro" id="IPR045857">
    <property type="entry name" value="O16G_dom_2"/>
</dbReference>
<evidence type="ECO:0000313" key="5">
    <source>
        <dbReference type="EMBL" id="CEM07822.1"/>
    </source>
</evidence>
<dbReference type="EMBL" id="CDMY01000378">
    <property type="protein sequence ID" value="CEM07822.1"/>
    <property type="molecule type" value="Genomic_DNA"/>
</dbReference>
<dbReference type="SMART" id="SM00642">
    <property type="entry name" value="Aamy"/>
    <property type="match status" value="2"/>
</dbReference>
<keyword evidence="6" id="KW-1185">Reference proteome</keyword>
<dbReference type="OrthoDB" id="1740265at2759"/>
<evidence type="ECO:0000259" key="4">
    <source>
        <dbReference type="SMART" id="SM00642"/>
    </source>
</evidence>
<keyword evidence="2" id="KW-0326">Glycosidase</keyword>
<dbReference type="GO" id="GO:0016798">
    <property type="term" value="F:hydrolase activity, acting on glycosyl bonds"/>
    <property type="evidence" value="ECO:0007669"/>
    <property type="project" value="UniProtKB-KW"/>
</dbReference>
<keyword evidence="1" id="KW-0378">Hydrolase</keyword>
<dbReference type="PANTHER" id="PTHR10357">
    <property type="entry name" value="ALPHA-AMYLASE FAMILY MEMBER"/>
    <property type="match status" value="1"/>
</dbReference>
<evidence type="ECO:0000256" key="1">
    <source>
        <dbReference type="ARBA" id="ARBA00022801"/>
    </source>
</evidence>
<gene>
    <name evidence="5" type="ORF">Vbra_21221</name>
</gene>
<dbReference type="SUPFAM" id="SSF51445">
    <property type="entry name" value="(Trans)glycosidases"/>
    <property type="match status" value="2"/>
</dbReference>
<feature type="region of interest" description="Disordered" evidence="3">
    <location>
        <begin position="499"/>
        <end position="562"/>
    </location>
</feature>
<dbReference type="VEuPathDB" id="CryptoDB:Vbra_21221"/>
<name>A0A0G4F618_VITBC</name>
<dbReference type="Gene3D" id="3.20.20.80">
    <property type="entry name" value="Glycosidases"/>
    <property type="match status" value="2"/>
</dbReference>
<dbReference type="CDD" id="cd11353">
    <property type="entry name" value="AmyAc_euk_bac_CMD_like"/>
    <property type="match status" value="2"/>
</dbReference>